<accession>T0KLN9</accession>
<organism evidence="1 2">
    <name type="scientific">Sulfurimonas hongkongensis</name>
    <dbReference type="NCBI Taxonomy" id="1172190"/>
    <lineage>
        <taxon>Bacteria</taxon>
        <taxon>Pseudomonadati</taxon>
        <taxon>Campylobacterota</taxon>
        <taxon>Epsilonproteobacteria</taxon>
        <taxon>Campylobacterales</taxon>
        <taxon>Sulfurimonadaceae</taxon>
        <taxon>Sulfurimonas</taxon>
    </lineage>
</organism>
<sequence>MYVIIYLQNDRGFLMTKLKVLEYFKRKKIFTLLKWIFIHRDKGIVY</sequence>
<dbReference type="EMBL" id="AUPZ01000023">
    <property type="protein sequence ID" value="EQB34288.1"/>
    <property type="molecule type" value="Genomic_DNA"/>
</dbReference>
<reference evidence="1 2" key="1">
    <citation type="submission" date="2013-07" db="EMBL/GenBank/DDBJ databases">
        <title>Sulfurimonas hongkongensis AST-10 Genome Sequencing.</title>
        <authorList>
            <person name="Cai L."/>
            <person name="Zhang T."/>
        </authorList>
    </citation>
    <scope>NUCLEOTIDE SEQUENCE [LARGE SCALE GENOMIC DNA]</scope>
    <source>
        <strain evidence="1 2">AST-10</strain>
    </source>
</reference>
<comment type="caution">
    <text evidence="1">The sequence shown here is derived from an EMBL/GenBank/DDBJ whole genome shotgun (WGS) entry which is preliminary data.</text>
</comment>
<proteinExistence type="predicted"/>
<gene>
    <name evidence="1" type="ORF">M947_11665</name>
</gene>
<evidence type="ECO:0000313" key="2">
    <source>
        <dbReference type="Proteomes" id="UP000015520"/>
    </source>
</evidence>
<dbReference type="Proteomes" id="UP000015520">
    <property type="component" value="Unassembled WGS sequence"/>
</dbReference>
<evidence type="ECO:0000313" key="1">
    <source>
        <dbReference type="EMBL" id="EQB34288.1"/>
    </source>
</evidence>
<dbReference type="STRING" id="1172190.M947_11665"/>
<dbReference type="AlphaFoldDB" id="T0KLN9"/>
<protein>
    <submittedName>
        <fullName evidence="1">Uncharacterized protein</fullName>
    </submittedName>
</protein>
<dbReference type="PATRIC" id="fig|1172190.3.peg.2246"/>
<name>T0KLN9_9BACT</name>
<keyword evidence="2" id="KW-1185">Reference proteome</keyword>